<organism evidence="4">
    <name type="scientific">Wuchereria bancrofti</name>
    <dbReference type="NCBI Taxonomy" id="6293"/>
    <lineage>
        <taxon>Eukaryota</taxon>
        <taxon>Metazoa</taxon>
        <taxon>Ecdysozoa</taxon>
        <taxon>Nematoda</taxon>
        <taxon>Chromadorea</taxon>
        <taxon>Rhabditida</taxon>
        <taxon>Spirurina</taxon>
        <taxon>Spiruromorpha</taxon>
        <taxon>Filarioidea</taxon>
        <taxon>Onchocercidae</taxon>
        <taxon>Wuchereria</taxon>
    </lineage>
</organism>
<keyword evidence="2" id="KW-0862">Zinc</keyword>
<dbReference type="GO" id="GO:0006154">
    <property type="term" value="P:adenosine catabolic process"/>
    <property type="evidence" value="ECO:0007669"/>
    <property type="project" value="TreeGrafter"/>
</dbReference>
<proteinExistence type="inferred from homology"/>
<dbReference type="STRING" id="6293.A0A1I8EBS1"/>
<dbReference type="PANTHER" id="PTHR11409">
    <property type="entry name" value="ADENOSINE DEAMINASE"/>
    <property type="match status" value="1"/>
</dbReference>
<dbReference type="PANTHER" id="PTHR11409:SF42">
    <property type="entry name" value="ADENOSINE DEAMINASE-LIKE PROTEIN"/>
    <property type="match status" value="1"/>
</dbReference>
<protein>
    <recommendedName>
        <fullName evidence="5">Adenosine deaminase domain-containing protein</fullName>
    </recommendedName>
</protein>
<comment type="similarity">
    <text evidence="1">Belongs to the metallo-dependent hydrolases superfamily. Adenosine and AMP deaminases family.</text>
</comment>
<dbReference type="InterPro" id="IPR006330">
    <property type="entry name" value="Ado/ade_deaminase"/>
</dbReference>
<dbReference type="Gene3D" id="3.20.20.140">
    <property type="entry name" value="Metal-dependent hydrolases"/>
    <property type="match status" value="1"/>
</dbReference>
<dbReference type="GO" id="GO:0046103">
    <property type="term" value="P:inosine biosynthetic process"/>
    <property type="evidence" value="ECO:0007669"/>
    <property type="project" value="TreeGrafter"/>
</dbReference>
<evidence type="ECO:0000256" key="3">
    <source>
        <dbReference type="ARBA" id="ARBA00023080"/>
    </source>
</evidence>
<dbReference type="SUPFAM" id="SSF51556">
    <property type="entry name" value="Metallo-dependent hydrolases"/>
    <property type="match status" value="1"/>
</dbReference>
<name>A0A1I8EBS1_WUCBA</name>
<evidence type="ECO:0000313" key="4">
    <source>
        <dbReference type="WBParaSite" id="maker-PairedContig_1337-snap-gene-0.6-mRNA-1"/>
    </source>
</evidence>
<dbReference type="AlphaFoldDB" id="A0A1I8EBS1"/>
<evidence type="ECO:0000256" key="1">
    <source>
        <dbReference type="ARBA" id="ARBA00006676"/>
    </source>
</evidence>
<reference evidence="4" key="1">
    <citation type="submission" date="2016-11" db="UniProtKB">
        <authorList>
            <consortium name="WormBaseParasite"/>
        </authorList>
    </citation>
    <scope>IDENTIFICATION</scope>
    <source>
        <strain evidence="4">pt0022</strain>
    </source>
</reference>
<evidence type="ECO:0000256" key="2">
    <source>
        <dbReference type="ARBA" id="ARBA00022833"/>
    </source>
</evidence>
<dbReference type="GO" id="GO:0009117">
    <property type="term" value="P:nucleotide metabolic process"/>
    <property type="evidence" value="ECO:0007669"/>
    <property type="project" value="UniProtKB-KW"/>
</dbReference>
<keyword evidence="3" id="KW-0546">Nucleotide metabolism</keyword>
<dbReference type="WBParaSite" id="maker-PairedContig_1337-snap-gene-0.6-mRNA-1">
    <property type="protein sequence ID" value="maker-PairedContig_1337-snap-gene-0.6-mRNA-1"/>
    <property type="gene ID" value="maker-PairedContig_1337-snap-gene-0.6"/>
</dbReference>
<sequence>MRKADMNEIWGAEVLSKFNAKGLITQLDNNKIGRSVVEGFFGGTKEFNIRWEACIKKSTLSILEEHRRKSGGPELTTEQRKLLWAYGEPRNMKEALRSMSVVREMILLQEDVFTITSDIVDRYHADNVFYLEFRVKPCVSNELSPETFLRKMIQAIVVARDTRRYMTIKILIIVELENPIEVINEIVDLVMILGKTYRSRNLPDSDIIHGLEIAFSDSNKISMDQLQKIIDHIRRESQLIIVFNLAKINNSVDQLYDILLCRPDRLSNAEILSTFNKNQNKIDQRILTDRLISTKLPIEFCYTANRLSCPSDKEPLWRNHFYYLYSMEYPIIPTTGYSGLLGCNLSDEYYHLAVNMNLKPSDLYKLSLTASFLTEKTPRLSSRELFPFMQQYDEFAKHYALETSIDWKFQILRNCHFFLSRPLTARRKHRRRRIIDLLYS</sequence>
<dbReference type="InterPro" id="IPR032466">
    <property type="entry name" value="Metal_Hydrolase"/>
</dbReference>
<accession>A0A1I8EBS1</accession>
<dbReference type="GO" id="GO:0004000">
    <property type="term" value="F:adenosine deaminase activity"/>
    <property type="evidence" value="ECO:0007669"/>
    <property type="project" value="TreeGrafter"/>
</dbReference>
<evidence type="ECO:0008006" key="5">
    <source>
        <dbReference type="Google" id="ProtNLM"/>
    </source>
</evidence>